<evidence type="ECO:0000256" key="2">
    <source>
        <dbReference type="SAM" id="MobiDB-lite"/>
    </source>
</evidence>
<keyword evidence="1" id="KW-0175">Coiled coil</keyword>
<dbReference type="RefSeq" id="WP_209770682.1">
    <property type="nucleotide sequence ID" value="NZ_JAGINP010000026.1"/>
</dbReference>
<proteinExistence type="predicted"/>
<evidence type="ECO:0000313" key="3">
    <source>
        <dbReference type="EMBL" id="MBP2295993.1"/>
    </source>
</evidence>
<organism evidence="3 4">
    <name type="scientific">Azospirillum rugosum</name>
    <dbReference type="NCBI Taxonomy" id="416170"/>
    <lineage>
        <taxon>Bacteria</taxon>
        <taxon>Pseudomonadati</taxon>
        <taxon>Pseudomonadota</taxon>
        <taxon>Alphaproteobacteria</taxon>
        <taxon>Rhodospirillales</taxon>
        <taxon>Azospirillaceae</taxon>
        <taxon>Azospirillum</taxon>
    </lineage>
</organism>
<sequence>MTDMMATTNGLGTNGPGTNGDEPSRRPVASAVPPAPRTRAKAPATNTAQLLRSHGEQIATLGEQLAKAESAAESERAERLRVVAEHTADRERWRETITQAEQAREAEVARLHEGHAAERERVTTLVEQLIAETAAREQDLARALQDAEQRLSDTTAEIAALRTAHAVALDRLQADREAERQRIGDLVAQLIADTEAREQVFTQRLACAENERDEAREAEARERQRATELAGKVERLMGTLDGLRQDREAEVAAYEAMRDQCRILAAELQRLRRPWWRRLFTR</sequence>
<reference evidence="3 4" key="1">
    <citation type="submission" date="2021-03" db="EMBL/GenBank/DDBJ databases">
        <title>Genomic Encyclopedia of Type Strains, Phase III (KMG-III): the genomes of soil and plant-associated and newly described type strains.</title>
        <authorList>
            <person name="Whitman W."/>
        </authorList>
    </citation>
    <scope>NUCLEOTIDE SEQUENCE [LARGE SCALE GENOMIC DNA]</scope>
    <source>
        <strain evidence="3 4">IMMIB AFH-6</strain>
    </source>
</reference>
<feature type="region of interest" description="Disordered" evidence="2">
    <location>
        <begin position="1"/>
        <end position="44"/>
    </location>
</feature>
<keyword evidence="4" id="KW-1185">Reference proteome</keyword>
<feature type="coiled-coil region" evidence="1">
    <location>
        <begin position="130"/>
        <end position="225"/>
    </location>
</feature>
<evidence type="ECO:0000256" key="1">
    <source>
        <dbReference type="SAM" id="Coils"/>
    </source>
</evidence>
<dbReference type="Proteomes" id="UP000781958">
    <property type="component" value="Unassembled WGS sequence"/>
</dbReference>
<accession>A0ABS4STX8</accession>
<gene>
    <name evidence="3" type="ORF">J2851_005808</name>
</gene>
<comment type="caution">
    <text evidence="3">The sequence shown here is derived from an EMBL/GenBank/DDBJ whole genome shotgun (WGS) entry which is preliminary data.</text>
</comment>
<evidence type="ECO:0000313" key="4">
    <source>
        <dbReference type="Proteomes" id="UP000781958"/>
    </source>
</evidence>
<name>A0ABS4STX8_9PROT</name>
<dbReference type="EMBL" id="JAGINP010000026">
    <property type="protein sequence ID" value="MBP2295993.1"/>
    <property type="molecule type" value="Genomic_DNA"/>
</dbReference>
<feature type="coiled-coil region" evidence="1">
    <location>
        <begin position="58"/>
        <end position="103"/>
    </location>
</feature>
<protein>
    <submittedName>
        <fullName evidence="3">Uncharacterized membrane-anchored protein YhcB (DUF1043 family)</fullName>
    </submittedName>
</protein>